<keyword evidence="3" id="KW-1185">Reference proteome</keyword>
<reference evidence="2 3" key="1">
    <citation type="submission" date="2019-06" db="EMBL/GenBank/DDBJ databases">
        <title>Description of Kitasatospora acidophila sp. nov. isolated from pine grove soil, and reclassification of Streptomyces novaecaesareae to Kitasatospora novaeceasareae comb. nov.</title>
        <authorList>
            <person name="Kim M.J."/>
        </authorList>
    </citation>
    <scope>NUCLEOTIDE SEQUENCE [LARGE SCALE GENOMIC DNA]</scope>
    <source>
        <strain evidence="2 3">MMS16-CNU292</strain>
    </source>
</reference>
<sequence>MLWLLSLLTAAGLAVDAYVHADLAQSYDPIKATVSQGGLFRAEAAAAALAALLLLVLRRHRYAWLLAFAVAGAGLAAVLVYRYNDVGAIGPLPNMYEPVWYPEKTASAIAEGVAAATALVGLLLTWRRPARGDGRRHRASRQRQ</sequence>
<keyword evidence="1" id="KW-0472">Membrane</keyword>
<name>A0A540WGV0_9ACTN</name>
<feature type="transmembrane region" description="Helical" evidence="1">
    <location>
        <begin position="64"/>
        <end position="84"/>
    </location>
</feature>
<dbReference type="OrthoDB" id="3297181at2"/>
<evidence type="ECO:0000313" key="2">
    <source>
        <dbReference type="EMBL" id="TQF08127.1"/>
    </source>
</evidence>
<accession>A0A540WGV0</accession>
<gene>
    <name evidence="2" type="ORF">E6W39_00750</name>
</gene>
<evidence type="ECO:0000313" key="3">
    <source>
        <dbReference type="Proteomes" id="UP000319103"/>
    </source>
</evidence>
<feature type="transmembrane region" description="Helical" evidence="1">
    <location>
        <begin position="104"/>
        <end position="126"/>
    </location>
</feature>
<dbReference type="Proteomes" id="UP000319103">
    <property type="component" value="Unassembled WGS sequence"/>
</dbReference>
<keyword evidence="1" id="KW-0812">Transmembrane</keyword>
<feature type="transmembrane region" description="Helical" evidence="1">
    <location>
        <begin position="37"/>
        <end position="57"/>
    </location>
</feature>
<dbReference type="EMBL" id="VIGB01000001">
    <property type="protein sequence ID" value="TQF08127.1"/>
    <property type="molecule type" value="Genomic_DNA"/>
</dbReference>
<organism evidence="2 3">
    <name type="scientific">Kitasatospora acidiphila</name>
    <dbReference type="NCBI Taxonomy" id="2567942"/>
    <lineage>
        <taxon>Bacteria</taxon>
        <taxon>Bacillati</taxon>
        <taxon>Actinomycetota</taxon>
        <taxon>Actinomycetes</taxon>
        <taxon>Kitasatosporales</taxon>
        <taxon>Streptomycetaceae</taxon>
        <taxon>Kitasatospora</taxon>
    </lineage>
</organism>
<comment type="caution">
    <text evidence="2">The sequence shown here is derived from an EMBL/GenBank/DDBJ whole genome shotgun (WGS) entry which is preliminary data.</text>
</comment>
<proteinExistence type="predicted"/>
<evidence type="ECO:0000256" key="1">
    <source>
        <dbReference type="SAM" id="Phobius"/>
    </source>
</evidence>
<dbReference type="AlphaFoldDB" id="A0A540WGV0"/>
<keyword evidence="1" id="KW-1133">Transmembrane helix</keyword>
<protein>
    <submittedName>
        <fullName evidence="2">Uncharacterized protein</fullName>
    </submittedName>
</protein>